<sequence length="245" mass="28320">MPTFKAPIYKKRVDPTTSKPEVSYTFPVLFLTEEQGISFVAETKEGISLQALHACMLENGSWWNQFLHDFLMASSRFFSKPYTIDNINRIVKHTLSSNDNEMFPAYITLHPNTIQIINGQFVVNWEYTWEPMNIHIPDLEDEPTDKTESSSIPVSTGTVLTTELQELNMDQLPLNKNSTEETLEVDDLKKSYDKQLVREARLKAKLAMYKANHQLTKYYDKYAIDDISESESEEDTSEEDEEVEL</sequence>
<accession>A0A6C0KQN8</accession>
<proteinExistence type="predicted"/>
<dbReference type="AlphaFoldDB" id="A0A6C0KQN8"/>
<protein>
    <submittedName>
        <fullName evidence="1">Uncharacterized protein</fullName>
    </submittedName>
</protein>
<reference evidence="1" key="1">
    <citation type="journal article" date="2020" name="Nature">
        <title>Giant virus diversity and host interactions through global metagenomics.</title>
        <authorList>
            <person name="Schulz F."/>
            <person name="Roux S."/>
            <person name="Paez-Espino D."/>
            <person name="Jungbluth S."/>
            <person name="Walsh D.A."/>
            <person name="Denef V.J."/>
            <person name="McMahon K.D."/>
            <person name="Konstantinidis K.T."/>
            <person name="Eloe-Fadrosh E.A."/>
            <person name="Kyrpides N.C."/>
            <person name="Woyke T."/>
        </authorList>
    </citation>
    <scope>NUCLEOTIDE SEQUENCE</scope>
    <source>
        <strain evidence="1">GVMAG-S-3300013006-158</strain>
    </source>
</reference>
<organism evidence="1">
    <name type="scientific">viral metagenome</name>
    <dbReference type="NCBI Taxonomy" id="1070528"/>
    <lineage>
        <taxon>unclassified sequences</taxon>
        <taxon>metagenomes</taxon>
        <taxon>organismal metagenomes</taxon>
    </lineage>
</organism>
<name>A0A6C0KQN8_9ZZZZ</name>
<dbReference type="EMBL" id="MN740936">
    <property type="protein sequence ID" value="QHU18648.1"/>
    <property type="molecule type" value="Genomic_DNA"/>
</dbReference>
<evidence type="ECO:0000313" key="1">
    <source>
        <dbReference type="EMBL" id="QHU18648.1"/>
    </source>
</evidence>